<reference evidence="1 2" key="1">
    <citation type="journal article" date="2015" name="Genome Announc.">
        <title>Draft Genome Sequence of Brevibacillus brevis DZQ7, a Plant Growth-Promoting Rhizobacterium with Broad-Spectrum Antimicrobial Activity.</title>
        <authorList>
            <person name="Hou Q."/>
            <person name="Wang C."/>
            <person name="Hou X."/>
            <person name="Xia Z."/>
            <person name="Ye J."/>
            <person name="Liu K."/>
            <person name="Liu H."/>
            <person name="Wang J."/>
            <person name="Guo H."/>
            <person name="Yu X."/>
            <person name="Yang Y."/>
            <person name="Du B."/>
            <person name="Ding Y."/>
        </authorList>
    </citation>
    <scope>NUCLEOTIDE SEQUENCE [LARGE SCALE GENOMIC DNA]</scope>
    <source>
        <strain evidence="1 2">DZQ7</strain>
    </source>
</reference>
<gene>
    <name evidence="1" type="ORF">AB432_025385</name>
</gene>
<accession>A0A2Z4MNS3</accession>
<evidence type="ECO:0008006" key="3">
    <source>
        <dbReference type="Google" id="ProtNLM"/>
    </source>
</evidence>
<dbReference type="EMBL" id="CP030117">
    <property type="protein sequence ID" value="AWX58168.1"/>
    <property type="molecule type" value="Genomic_DNA"/>
</dbReference>
<dbReference type="Proteomes" id="UP000036061">
    <property type="component" value="Chromosome"/>
</dbReference>
<dbReference type="AlphaFoldDB" id="A0A2Z4MNS3"/>
<dbReference type="NCBIfam" id="NF038048">
    <property type="entry name" value="DIP1984_fam"/>
    <property type="match status" value="1"/>
</dbReference>
<evidence type="ECO:0000313" key="2">
    <source>
        <dbReference type="Proteomes" id="UP000036061"/>
    </source>
</evidence>
<dbReference type="Pfam" id="PF20935">
    <property type="entry name" value="DUF6847"/>
    <property type="match status" value="1"/>
</dbReference>
<sequence length="153" mass="17742">MKLAEALIIRADYQKRIEQLGHRLHNSAKVQEGELPPENPNDLLSELYQLFDQLERIVQQINRTNASCRFNETMTLSDALTKRDVLGSKRNELADLIKAATVKHDRYSRSEVKICSTVNIAQLQKQVDELSKQYRELDASIQQFNWLTELQET</sequence>
<dbReference type="RefSeq" id="WP_048034652.1">
    <property type="nucleotide sequence ID" value="NZ_CP030117.1"/>
</dbReference>
<name>A0A2Z4MNS3_BREBE</name>
<proteinExistence type="predicted"/>
<dbReference type="InterPro" id="IPR047741">
    <property type="entry name" value="DIP1984-like"/>
</dbReference>
<protein>
    <recommendedName>
        <fullName evidence="3">Septicolysin</fullName>
    </recommendedName>
</protein>
<dbReference type="CDD" id="cd12208">
    <property type="entry name" value="DIP1984-like"/>
    <property type="match status" value="1"/>
</dbReference>
<dbReference type="Gene3D" id="6.10.320.10">
    <property type="match status" value="1"/>
</dbReference>
<evidence type="ECO:0000313" key="1">
    <source>
        <dbReference type="EMBL" id="AWX58168.1"/>
    </source>
</evidence>
<organism evidence="1 2">
    <name type="scientific">Brevibacillus brevis</name>
    <name type="common">Bacillus brevis</name>
    <dbReference type="NCBI Taxonomy" id="1393"/>
    <lineage>
        <taxon>Bacteria</taxon>
        <taxon>Bacillati</taxon>
        <taxon>Bacillota</taxon>
        <taxon>Bacilli</taxon>
        <taxon>Bacillales</taxon>
        <taxon>Paenibacillaceae</taxon>
        <taxon>Brevibacillus</taxon>
    </lineage>
</organism>